<proteinExistence type="predicted"/>
<gene>
    <name evidence="1" type="ORF">Pcinc_041631</name>
</gene>
<comment type="caution">
    <text evidence="1">The sequence shown here is derived from an EMBL/GenBank/DDBJ whole genome shotgun (WGS) entry which is preliminary data.</text>
</comment>
<reference evidence="1" key="1">
    <citation type="submission" date="2023-10" db="EMBL/GenBank/DDBJ databases">
        <title>Genome assemblies of two species of porcelain crab, Petrolisthes cinctipes and Petrolisthes manimaculis (Anomura: Porcellanidae).</title>
        <authorList>
            <person name="Angst P."/>
        </authorList>
    </citation>
    <scope>NUCLEOTIDE SEQUENCE</scope>
    <source>
        <strain evidence="1">PB745_01</strain>
        <tissue evidence="1">Gill</tissue>
    </source>
</reference>
<dbReference type="AlphaFoldDB" id="A0AAE1BJ31"/>
<sequence>MRRGQKCELKHWVSAAVGTKGCLEANAFKTTGGGWKPEQQEALRVGWWSEWWGWWACPGHNAGATSPHPALSPSFSPRIPLMTP</sequence>
<evidence type="ECO:0000313" key="1">
    <source>
        <dbReference type="EMBL" id="KAK3851737.1"/>
    </source>
</evidence>
<keyword evidence="2" id="KW-1185">Reference proteome</keyword>
<evidence type="ECO:0000313" key="2">
    <source>
        <dbReference type="Proteomes" id="UP001286313"/>
    </source>
</evidence>
<organism evidence="1 2">
    <name type="scientific">Petrolisthes cinctipes</name>
    <name type="common">Flat porcelain crab</name>
    <dbReference type="NCBI Taxonomy" id="88211"/>
    <lineage>
        <taxon>Eukaryota</taxon>
        <taxon>Metazoa</taxon>
        <taxon>Ecdysozoa</taxon>
        <taxon>Arthropoda</taxon>
        <taxon>Crustacea</taxon>
        <taxon>Multicrustacea</taxon>
        <taxon>Malacostraca</taxon>
        <taxon>Eumalacostraca</taxon>
        <taxon>Eucarida</taxon>
        <taxon>Decapoda</taxon>
        <taxon>Pleocyemata</taxon>
        <taxon>Anomura</taxon>
        <taxon>Galatheoidea</taxon>
        <taxon>Porcellanidae</taxon>
        <taxon>Petrolisthes</taxon>
    </lineage>
</organism>
<name>A0AAE1BJ31_PETCI</name>
<protein>
    <submittedName>
        <fullName evidence="1">Uncharacterized protein</fullName>
    </submittedName>
</protein>
<dbReference type="Proteomes" id="UP001286313">
    <property type="component" value="Unassembled WGS sequence"/>
</dbReference>
<dbReference type="EMBL" id="JAWQEG010007755">
    <property type="protein sequence ID" value="KAK3851737.1"/>
    <property type="molecule type" value="Genomic_DNA"/>
</dbReference>
<accession>A0AAE1BJ31</accession>